<evidence type="ECO:0000313" key="5">
    <source>
        <dbReference type="Proteomes" id="UP000515161"/>
    </source>
</evidence>
<dbReference type="PANTHER" id="PTHR14002">
    <property type="entry name" value="ENDOGLIN/TGF-BETA RECEPTOR TYPE III"/>
    <property type="match status" value="1"/>
</dbReference>
<dbReference type="Pfam" id="PF00100">
    <property type="entry name" value="Zona_pellucida"/>
    <property type="match status" value="1"/>
</dbReference>
<keyword evidence="5" id="KW-1185">Reference proteome</keyword>
<keyword evidence="1" id="KW-0732">Signal</keyword>
<sequence>MKLKMLKAPLTLHYCVRCSRTRPCRGDSINAELWLLISRQKMKTYWSTFRTMRLIILVCQLSLFMRTEAQLPEDCALSETNRAPKNSDITVDCGTQFMDLSIYICPVYQALYNESLMVLNNQINTPECYGTADWTMTPPVLKFRFPMNESSVSSCNNDFKISDQVGTGDFADFSKVQYVNISGTINSVDPSSGMITYLPQILYKFSCFYPMQYLVNNTQLSVSGSSLAIRDNNGSFISTLSILLFKDELYQERLIIPETGLNLKTKIYVAVKANNLTDRFNVMLDRCYVTTNPDPIQLTYYDLFVGCNRDPQTKVDLNGEKQEAHFSFEAFRFVQHKNKTVSTFFLHCVTRLCEPLACSKLFPDCTTNRRKRAVQDALPNATVTSPAILVGKQTSGEAQTFSASYGTPVESNYSSPVVAVIVCIVVLTIVILAMAVYFTLYSRQRKPIIQ</sequence>
<evidence type="ECO:0000256" key="2">
    <source>
        <dbReference type="ARBA" id="ARBA00023157"/>
    </source>
</evidence>
<dbReference type="PANTHER" id="PTHR14002:SF10">
    <property type="entry name" value="ZONA PELLUCIDA-LIKE DOMAIN-CONTAINING PROTEIN 1-RELATED"/>
    <property type="match status" value="1"/>
</dbReference>
<keyword evidence="2" id="KW-1015">Disulfide bond</keyword>
<accession>A0A6P8SSP9</accession>
<keyword evidence="3" id="KW-0472">Membrane</keyword>
<dbReference type="InParanoid" id="A0A6P8SSP9"/>
<keyword evidence="3" id="KW-0812">Transmembrane</keyword>
<dbReference type="Proteomes" id="UP000515161">
    <property type="component" value="Unplaced"/>
</dbReference>
<protein>
    <submittedName>
        <fullName evidence="6">Zona pellucida-like domain-containing protein 1</fullName>
    </submittedName>
</protein>
<evidence type="ECO:0000259" key="4">
    <source>
        <dbReference type="PROSITE" id="PS51034"/>
    </source>
</evidence>
<dbReference type="InterPro" id="IPR042235">
    <property type="entry name" value="ZP-C_dom"/>
</dbReference>
<keyword evidence="3" id="KW-1133">Transmembrane helix</keyword>
<dbReference type="InterPro" id="IPR001507">
    <property type="entry name" value="ZP_dom"/>
</dbReference>
<gene>
    <name evidence="6" type="primary">LOC117533901</name>
</gene>
<evidence type="ECO:0000313" key="6">
    <source>
        <dbReference type="RefSeq" id="XP_034053828.1"/>
    </source>
</evidence>
<dbReference type="PROSITE" id="PS51034">
    <property type="entry name" value="ZP_2"/>
    <property type="match status" value="1"/>
</dbReference>
<name>A0A6P8SSP9_GYMAC</name>
<feature type="transmembrane region" description="Helical" evidence="3">
    <location>
        <begin position="417"/>
        <end position="440"/>
    </location>
</feature>
<dbReference type="InterPro" id="IPR055356">
    <property type="entry name" value="ZP-N"/>
</dbReference>
<dbReference type="Pfam" id="PF23344">
    <property type="entry name" value="ZP-N"/>
    <property type="match status" value="1"/>
</dbReference>
<dbReference type="RefSeq" id="XP_034053828.1">
    <property type="nucleotide sequence ID" value="XM_034197937.1"/>
</dbReference>
<proteinExistence type="predicted"/>
<dbReference type="GeneID" id="117533901"/>
<dbReference type="SMART" id="SM00241">
    <property type="entry name" value="ZP"/>
    <property type="match status" value="1"/>
</dbReference>
<evidence type="ECO:0000256" key="1">
    <source>
        <dbReference type="ARBA" id="ARBA00022729"/>
    </source>
</evidence>
<organism evidence="5 6">
    <name type="scientific">Gymnodraco acuticeps</name>
    <name type="common">Antarctic dragonfish</name>
    <dbReference type="NCBI Taxonomy" id="8218"/>
    <lineage>
        <taxon>Eukaryota</taxon>
        <taxon>Metazoa</taxon>
        <taxon>Chordata</taxon>
        <taxon>Craniata</taxon>
        <taxon>Vertebrata</taxon>
        <taxon>Euteleostomi</taxon>
        <taxon>Actinopterygii</taxon>
        <taxon>Neopterygii</taxon>
        <taxon>Teleostei</taxon>
        <taxon>Neoteleostei</taxon>
        <taxon>Acanthomorphata</taxon>
        <taxon>Eupercaria</taxon>
        <taxon>Perciformes</taxon>
        <taxon>Notothenioidei</taxon>
        <taxon>Bathydraconidae</taxon>
        <taxon>Gymnodraco</taxon>
    </lineage>
</organism>
<dbReference type="OrthoDB" id="9274484at2759"/>
<dbReference type="AlphaFoldDB" id="A0A6P8SSP9"/>
<feature type="domain" description="ZP" evidence="4">
    <location>
        <begin position="92"/>
        <end position="372"/>
    </location>
</feature>
<reference evidence="6" key="1">
    <citation type="submission" date="2025-08" db="UniProtKB">
        <authorList>
            <consortium name="RefSeq"/>
        </authorList>
    </citation>
    <scope>IDENTIFICATION</scope>
</reference>
<evidence type="ECO:0000256" key="3">
    <source>
        <dbReference type="SAM" id="Phobius"/>
    </source>
</evidence>
<dbReference type="KEGG" id="gacu:117533901"/>
<dbReference type="Gene3D" id="2.60.40.4100">
    <property type="entry name" value="Zona pellucida, ZP-C domain"/>
    <property type="match status" value="1"/>
</dbReference>
<dbReference type="InterPro" id="IPR055355">
    <property type="entry name" value="ZP-C"/>
</dbReference>